<evidence type="ECO:0000313" key="2">
    <source>
        <dbReference type="Proteomes" id="UP001221898"/>
    </source>
</evidence>
<gene>
    <name evidence="1" type="ORF">AAFF_G00110900</name>
</gene>
<organism evidence="1 2">
    <name type="scientific">Aldrovandia affinis</name>
    <dbReference type="NCBI Taxonomy" id="143900"/>
    <lineage>
        <taxon>Eukaryota</taxon>
        <taxon>Metazoa</taxon>
        <taxon>Chordata</taxon>
        <taxon>Craniata</taxon>
        <taxon>Vertebrata</taxon>
        <taxon>Euteleostomi</taxon>
        <taxon>Actinopterygii</taxon>
        <taxon>Neopterygii</taxon>
        <taxon>Teleostei</taxon>
        <taxon>Notacanthiformes</taxon>
        <taxon>Halosauridae</taxon>
        <taxon>Aldrovandia</taxon>
    </lineage>
</organism>
<evidence type="ECO:0000313" key="1">
    <source>
        <dbReference type="EMBL" id="KAJ8390076.1"/>
    </source>
</evidence>
<keyword evidence="2" id="KW-1185">Reference proteome</keyword>
<dbReference type="AlphaFoldDB" id="A0AAD7RTG9"/>
<sequence length="117" mass="12810">MANPIPSPTPLFLRPSPSNCHHNKGFDSNIVPVGEELHSALLKGFSPSLSTGSFPLTLMRSPVTGWSWDTPYNCPSDWRRPAPLWEPLEGSQEAVRSDLGSGSDCKHSLVCRHGNQM</sequence>
<protein>
    <submittedName>
        <fullName evidence="1">Uncharacterized protein</fullName>
    </submittedName>
</protein>
<comment type="caution">
    <text evidence="1">The sequence shown here is derived from an EMBL/GenBank/DDBJ whole genome shotgun (WGS) entry which is preliminary data.</text>
</comment>
<reference evidence="1" key="1">
    <citation type="journal article" date="2023" name="Science">
        <title>Genome structures resolve the early diversification of teleost fishes.</title>
        <authorList>
            <person name="Parey E."/>
            <person name="Louis A."/>
            <person name="Montfort J."/>
            <person name="Bouchez O."/>
            <person name="Roques C."/>
            <person name="Iampietro C."/>
            <person name="Lluch J."/>
            <person name="Castinel A."/>
            <person name="Donnadieu C."/>
            <person name="Desvignes T."/>
            <person name="Floi Bucao C."/>
            <person name="Jouanno E."/>
            <person name="Wen M."/>
            <person name="Mejri S."/>
            <person name="Dirks R."/>
            <person name="Jansen H."/>
            <person name="Henkel C."/>
            <person name="Chen W.J."/>
            <person name="Zahm M."/>
            <person name="Cabau C."/>
            <person name="Klopp C."/>
            <person name="Thompson A.W."/>
            <person name="Robinson-Rechavi M."/>
            <person name="Braasch I."/>
            <person name="Lecointre G."/>
            <person name="Bobe J."/>
            <person name="Postlethwait J.H."/>
            <person name="Berthelot C."/>
            <person name="Roest Crollius H."/>
            <person name="Guiguen Y."/>
        </authorList>
    </citation>
    <scope>NUCLEOTIDE SEQUENCE</scope>
    <source>
        <strain evidence="1">NC1722</strain>
    </source>
</reference>
<accession>A0AAD7RTG9</accession>
<dbReference type="Proteomes" id="UP001221898">
    <property type="component" value="Unassembled WGS sequence"/>
</dbReference>
<dbReference type="EMBL" id="JAINUG010000174">
    <property type="protein sequence ID" value="KAJ8390076.1"/>
    <property type="molecule type" value="Genomic_DNA"/>
</dbReference>
<proteinExistence type="predicted"/>
<name>A0AAD7RTG9_9TELE</name>